<gene>
    <name evidence="2" type="ORF">RchiOBHm_Chr5g0075941</name>
</gene>
<accession>A0A2P6QLL9</accession>
<evidence type="ECO:0000259" key="1">
    <source>
        <dbReference type="Pfam" id="PF07734"/>
    </source>
</evidence>
<protein>
    <submittedName>
        <fullName evidence="2">Putative F-box associated interaction domain-containing protein</fullName>
    </submittedName>
</protein>
<comment type="caution">
    <text evidence="2">The sequence shown here is derived from an EMBL/GenBank/DDBJ whole genome shotgun (WGS) entry which is preliminary data.</text>
</comment>
<name>A0A2P6QLL9_ROSCH</name>
<dbReference type="EMBL" id="PDCK01000043">
    <property type="protein sequence ID" value="PRQ35064.1"/>
    <property type="molecule type" value="Genomic_DNA"/>
</dbReference>
<evidence type="ECO:0000313" key="2">
    <source>
        <dbReference type="EMBL" id="PRQ35064.1"/>
    </source>
</evidence>
<dbReference type="PANTHER" id="PTHR31790:SF526">
    <property type="entry name" value="OS12G0618150 PROTEIN"/>
    <property type="match status" value="1"/>
</dbReference>
<dbReference type="PANTHER" id="PTHR31790">
    <property type="entry name" value="OS02G0783600 PROTEIN"/>
    <property type="match status" value="1"/>
</dbReference>
<evidence type="ECO:0000313" key="3">
    <source>
        <dbReference type="Proteomes" id="UP000238479"/>
    </source>
</evidence>
<dbReference type="AlphaFoldDB" id="A0A2P6QLL9"/>
<dbReference type="InterPro" id="IPR017451">
    <property type="entry name" value="F-box-assoc_interact_dom"/>
</dbReference>
<reference evidence="2 3" key="1">
    <citation type="journal article" date="2018" name="Nat. Genet.">
        <title>The Rosa genome provides new insights in the design of modern roses.</title>
        <authorList>
            <person name="Bendahmane M."/>
        </authorList>
    </citation>
    <scope>NUCLEOTIDE SEQUENCE [LARGE SCALE GENOMIC DNA]</scope>
    <source>
        <strain evidence="3">cv. Old Blush</strain>
    </source>
</reference>
<dbReference type="Pfam" id="PF07734">
    <property type="entry name" value="FBA_1"/>
    <property type="match status" value="1"/>
</dbReference>
<dbReference type="InterPro" id="IPR052361">
    <property type="entry name" value="F-box_domain"/>
</dbReference>
<dbReference type="OMA" id="VVITMYL"/>
<dbReference type="Proteomes" id="UP000238479">
    <property type="component" value="Chromosome 5"/>
</dbReference>
<dbReference type="InterPro" id="IPR006527">
    <property type="entry name" value="F-box-assoc_dom_typ1"/>
</dbReference>
<keyword evidence="3" id="KW-1185">Reference proteome</keyword>
<dbReference type="Gramene" id="PRQ35064">
    <property type="protein sequence ID" value="PRQ35064"/>
    <property type="gene ID" value="RchiOBHm_Chr5g0075941"/>
</dbReference>
<dbReference type="NCBIfam" id="TIGR01640">
    <property type="entry name" value="F_box_assoc_1"/>
    <property type="match status" value="1"/>
</dbReference>
<organism evidence="2 3">
    <name type="scientific">Rosa chinensis</name>
    <name type="common">China rose</name>
    <dbReference type="NCBI Taxonomy" id="74649"/>
    <lineage>
        <taxon>Eukaryota</taxon>
        <taxon>Viridiplantae</taxon>
        <taxon>Streptophyta</taxon>
        <taxon>Embryophyta</taxon>
        <taxon>Tracheophyta</taxon>
        <taxon>Spermatophyta</taxon>
        <taxon>Magnoliopsida</taxon>
        <taxon>eudicotyledons</taxon>
        <taxon>Gunneridae</taxon>
        <taxon>Pentapetalae</taxon>
        <taxon>rosids</taxon>
        <taxon>fabids</taxon>
        <taxon>Rosales</taxon>
        <taxon>Rosaceae</taxon>
        <taxon>Rosoideae</taxon>
        <taxon>Rosoideae incertae sedis</taxon>
        <taxon>Rosa</taxon>
    </lineage>
</organism>
<sequence length="266" mass="30778">MGSCNGLVLVGRPCRNHYKSLFIWNPSTGFFRKIPHPSFRMKSGRYFLNYGFGHVSASDDYKFVSVVPDPSDMLELLTRHTHAGSIDTGLFNGAIHWVTPCGNKNLDPVIYAFSLAEEEFRRVPLPPVLWQNEEDRNPTKITTLVHLGGYLCIWSRKCFDTQGGEVWAMTEYGVPESWVKLFQFYIHDFRNVFDVEQSPWDLCFITEGDTMVLRLNKELLWIECRNEEKPVCSGRYRLEKVQPKVSNLAFYSRATIYDETRSSFCS</sequence>
<feature type="domain" description="F-box associated beta-propeller type 1" evidence="1">
    <location>
        <begin position="3"/>
        <end position="216"/>
    </location>
</feature>
<proteinExistence type="predicted"/>